<dbReference type="SUPFAM" id="SSF49265">
    <property type="entry name" value="Fibronectin type III"/>
    <property type="match status" value="1"/>
</dbReference>
<dbReference type="Pfam" id="PF18370">
    <property type="entry name" value="RGI_lyase"/>
    <property type="match status" value="1"/>
</dbReference>
<feature type="domain" description="Rhamnogalacturonan I lyase beta-sheet" evidence="1">
    <location>
        <begin position="35"/>
        <end position="101"/>
    </location>
</feature>
<keyword evidence="3" id="KW-1185">Reference proteome</keyword>
<dbReference type="KEGG" id="ccot:CCAX7_007720"/>
<accession>A0A9N7QC12</accession>
<evidence type="ECO:0000259" key="1">
    <source>
        <dbReference type="Pfam" id="PF18370"/>
    </source>
</evidence>
<protein>
    <recommendedName>
        <fullName evidence="1">Rhamnogalacturonan I lyase beta-sheet domain-containing protein</fullName>
    </recommendedName>
</protein>
<dbReference type="InterPro" id="IPR041624">
    <property type="entry name" value="RGI_lyase"/>
</dbReference>
<dbReference type="AlphaFoldDB" id="A0A9N7QC12"/>
<evidence type="ECO:0000313" key="3">
    <source>
        <dbReference type="Proteomes" id="UP000287394"/>
    </source>
</evidence>
<evidence type="ECO:0000313" key="2">
    <source>
        <dbReference type="EMBL" id="BDI28721.1"/>
    </source>
</evidence>
<dbReference type="Gene3D" id="2.60.40.10">
    <property type="entry name" value="Immunoglobulins"/>
    <property type="match status" value="3"/>
</dbReference>
<organism evidence="2 3">
    <name type="scientific">Capsulimonas corticalis</name>
    <dbReference type="NCBI Taxonomy" id="2219043"/>
    <lineage>
        <taxon>Bacteria</taxon>
        <taxon>Bacillati</taxon>
        <taxon>Armatimonadota</taxon>
        <taxon>Armatimonadia</taxon>
        <taxon>Capsulimonadales</taxon>
        <taxon>Capsulimonadaceae</taxon>
        <taxon>Capsulimonas</taxon>
    </lineage>
</organism>
<proteinExistence type="predicted"/>
<dbReference type="InterPro" id="IPR013783">
    <property type="entry name" value="Ig-like_fold"/>
</dbReference>
<name>A0A9N7QC12_9BACT</name>
<sequence length="837" mass="89683">MPAAHAATANTSATGVVKASAAAPGPSALLVTLETNGAAVSSRLDWKAVSGAKTYQVYRNGVKLATATTTTYLDSTVKAGSKYTYYVTAIISGVETSPSVTQSILVLVPAAPKSLKALPQWTASCAVCGGMAMAHINLSWSASPNAVKYDLYRNGYLLKPGVTTLAYTDMALLSGAQYSYTVVAVGTLASSAPSAAVKAVAPKAPAGTKVMPMTLLPPTNLSTLGTWAMGSTDSLAWTPVDGAASYNVYQYGKRIASGIQGTYYTVPTDVYWCGTPYTVTAVDGMGMESLPSAIATGSGSNNPLSQPTWMPPAPGAPDSLAGTLEWNVSQPRVHLVWEGSSHVATYNIYRDGVKIAEGVWGLNYFDRYVHAGETHTYAVSSCNVSWMTPIESDATAPVSVSVPTSAPVTTLGTVSVTQVTADDDSALVTFAPVPGAVDYRVYSTASPKSMKYSGGSLSIEMNGLNPATGADLVVEAVDKFGPFQTMDGAAGPGAMQMDGSMSVAINGQGDPSDVPNVIARSAQFHVNCVAKSLTGAQAFFDNFRSSQPFVQADSIDPVVAAANSNNPVAASNSNVYVREFSNNKWVIRNYWGDMDNTKIFVMGNHFMDTLFDGGTPHSNIPIHNNNATIAMMPKATADISNGRVLHLTFEVDAHFDSRRWCDVVICPVGDPLIHPAKLDGGLWPTASGNMFRWEIKPDFHRAEEFLNGDMTNLVDTSYNPGNDRSGLVKRVTWDGKPLFNGTQQDLDKRHSFDLYLSQTHYRLVEAGVVVKDDDLATPLPFSNLQPYFLHQLYHTGNDRPEQVMYNPTNAYWYNHRPWSDERHWDNMGFEVLPAFPG</sequence>
<reference evidence="2 3" key="1">
    <citation type="journal article" date="2019" name="Int. J. Syst. Evol. Microbiol.">
        <title>Capsulimonas corticalis gen. nov., sp. nov., an aerobic capsulated bacterium, of a novel bacterial order, Capsulimonadales ord. nov., of the class Armatimonadia of the phylum Armatimonadetes.</title>
        <authorList>
            <person name="Li J."/>
            <person name="Kudo C."/>
            <person name="Tonouchi A."/>
        </authorList>
    </citation>
    <scope>NUCLEOTIDE SEQUENCE [LARGE SCALE GENOMIC DNA]</scope>
    <source>
        <strain evidence="2 3">AX-7</strain>
    </source>
</reference>
<dbReference type="Proteomes" id="UP000287394">
    <property type="component" value="Chromosome"/>
</dbReference>
<gene>
    <name evidence="2" type="ORF">CCAX7_007720</name>
</gene>
<dbReference type="InterPro" id="IPR036116">
    <property type="entry name" value="FN3_sf"/>
</dbReference>
<dbReference type="EMBL" id="AP025739">
    <property type="protein sequence ID" value="BDI28721.1"/>
    <property type="molecule type" value="Genomic_DNA"/>
</dbReference>